<dbReference type="InterPro" id="IPR052337">
    <property type="entry name" value="SAT4-like"/>
</dbReference>
<feature type="transmembrane region" description="Helical" evidence="7">
    <location>
        <begin position="227"/>
        <end position="246"/>
    </location>
</feature>
<protein>
    <recommendedName>
        <fullName evidence="8">Rhodopsin domain-containing protein</fullName>
    </recommendedName>
</protein>
<comment type="caution">
    <text evidence="9">The sequence shown here is derived from an EMBL/GenBank/DDBJ whole genome shotgun (WGS) entry which is preliminary data.</text>
</comment>
<dbReference type="PANTHER" id="PTHR33048:SF19">
    <property type="entry name" value="MEMBRANE PROTEIN PTH11-LIKE, PUTATIVE (AFU_ORTHOLOGUE AFUA_1G14080)-RELATED"/>
    <property type="match status" value="1"/>
</dbReference>
<gene>
    <name evidence="9" type="ORF">FN846DRAFT_886384</name>
</gene>
<organism evidence="9 10">
    <name type="scientific">Sphaerosporella brunnea</name>
    <dbReference type="NCBI Taxonomy" id="1250544"/>
    <lineage>
        <taxon>Eukaryota</taxon>
        <taxon>Fungi</taxon>
        <taxon>Dikarya</taxon>
        <taxon>Ascomycota</taxon>
        <taxon>Pezizomycotina</taxon>
        <taxon>Pezizomycetes</taxon>
        <taxon>Pezizales</taxon>
        <taxon>Pyronemataceae</taxon>
        <taxon>Sphaerosporella</taxon>
    </lineage>
</organism>
<proteinExistence type="inferred from homology"/>
<evidence type="ECO:0000313" key="9">
    <source>
        <dbReference type="EMBL" id="KAA8913740.1"/>
    </source>
</evidence>
<feature type="region of interest" description="Disordered" evidence="6">
    <location>
        <begin position="393"/>
        <end position="431"/>
    </location>
</feature>
<dbReference type="GO" id="GO:0016020">
    <property type="term" value="C:membrane"/>
    <property type="evidence" value="ECO:0007669"/>
    <property type="project" value="UniProtKB-SubCell"/>
</dbReference>
<evidence type="ECO:0000256" key="2">
    <source>
        <dbReference type="ARBA" id="ARBA00022692"/>
    </source>
</evidence>
<comment type="subcellular location">
    <subcellularLocation>
        <location evidence="1">Membrane</location>
        <topology evidence="1">Multi-pass membrane protein</topology>
    </subcellularLocation>
</comment>
<sequence>MSVLRGLFARYGSPPDARTPRQDNPTLLVTWWCTGCCIALILMRLMGRYVRVSKLYRDDKFMALTIIPLLAHQAFVHVVLIYETNNAAGVQNMGPEELRRRQIGSGMVLGARVTYAAFLWSQKFCITEFYMRLTDGFWERSYEIGLRIIRWSLLATFLASTISIFAYCQPGYKLWQVQPDPGAQCRTAFAPLITVSTFSILTDALLVLCPIPAIVRTSFTTAKKIRLIITVFSLSLFCIAFAGYRVPTVIRAHGSQHLRSLLAAFEILTATMVSNAIVINSFARDKGAKKRKFTGESGIEGAEAGQVRRAYWGSDDDLARYLGVGRVPGISAERLQRGYGLSGCDTEGALQTPSTAVLHGATAPREAELREISPIMSPLSLEQERNTPVLYDIGGLLKDDEDNDTDDDARTSVSSSSTGLRDIVRKGELQR</sequence>
<keyword evidence="2 7" id="KW-0812">Transmembrane</keyword>
<evidence type="ECO:0000256" key="1">
    <source>
        <dbReference type="ARBA" id="ARBA00004141"/>
    </source>
</evidence>
<comment type="similarity">
    <text evidence="5">Belongs to the SAT4 family.</text>
</comment>
<name>A0A5J5F9T1_9PEZI</name>
<evidence type="ECO:0000256" key="3">
    <source>
        <dbReference type="ARBA" id="ARBA00022989"/>
    </source>
</evidence>
<evidence type="ECO:0000313" key="10">
    <source>
        <dbReference type="Proteomes" id="UP000326924"/>
    </source>
</evidence>
<keyword evidence="3 7" id="KW-1133">Transmembrane helix</keyword>
<dbReference type="InParanoid" id="A0A5J5F9T1"/>
<dbReference type="EMBL" id="VXIS01000012">
    <property type="protein sequence ID" value="KAA8913740.1"/>
    <property type="molecule type" value="Genomic_DNA"/>
</dbReference>
<feature type="transmembrane region" description="Helical" evidence="7">
    <location>
        <begin position="29"/>
        <end position="49"/>
    </location>
</feature>
<feature type="transmembrane region" description="Helical" evidence="7">
    <location>
        <begin position="148"/>
        <end position="168"/>
    </location>
</feature>
<reference evidence="9 10" key="1">
    <citation type="submission" date="2019-09" db="EMBL/GenBank/DDBJ databases">
        <title>Draft genome of the ectomycorrhizal ascomycete Sphaerosporella brunnea.</title>
        <authorList>
            <consortium name="DOE Joint Genome Institute"/>
            <person name="Benucci G.M."/>
            <person name="Marozzi G."/>
            <person name="Antonielli L."/>
            <person name="Sanchez S."/>
            <person name="Marco P."/>
            <person name="Wang X."/>
            <person name="Falini L.B."/>
            <person name="Barry K."/>
            <person name="Haridas S."/>
            <person name="Lipzen A."/>
            <person name="Labutti K."/>
            <person name="Grigoriev I.V."/>
            <person name="Murat C."/>
            <person name="Martin F."/>
            <person name="Albertini E."/>
            <person name="Donnini D."/>
            <person name="Bonito G."/>
        </authorList>
    </citation>
    <scope>NUCLEOTIDE SEQUENCE [LARGE SCALE GENOMIC DNA]</scope>
    <source>
        <strain evidence="9 10">Sb_GMNB300</strain>
    </source>
</reference>
<feature type="transmembrane region" description="Helical" evidence="7">
    <location>
        <begin position="61"/>
        <end position="82"/>
    </location>
</feature>
<dbReference type="Pfam" id="PF20684">
    <property type="entry name" value="Fung_rhodopsin"/>
    <property type="match status" value="1"/>
</dbReference>
<evidence type="ECO:0000256" key="6">
    <source>
        <dbReference type="SAM" id="MobiDB-lite"/>
    </source>
</evidence>
<keyword evidence="4 7" id="KW-0472">Membrane</keyword>
<feature type="compositionally biased region" description="Basic and acidic residues" evidence="6">
    <location>
        <begin position="422"/>
        <end position="431"/>
    </location>
</feature>
<evidence type="ECO:0000259" key="8">
    <source>
        <dbReference type="Pfam" id="PF20684"/>
    </source>
</evidence>
<evidence type="ECO:0000256" key="7">
    <source>
        <dbReference type="SAM" id="Phobius"/>
    </source>
</evidence>
<dbReference type="InterPro" id="IPR049326">
    <property type="entry name" value="Rhodopsin_dom_fungi"/>
</dbReference>
<feature type="domain" description="Rhodopsin" evidence="8">
    <location>
        <begin position="43"/>
        <end position="259"/>
    </location>
</feature>
<dbReference type="AlphaFoldDB" id="A0A5J5F9T1"/>
<feature type="transmembrane region" description="Helical" evidence="7">
    <location>
        <begin position="188"/>
        <end position="215"/>
    </location>
</feature>
<keyword evidence="10" id="KW-1185">Reference proteome</keyword>
<feature type="transmembrane region" description="Helical" evidence="7">
    <location>
        <begin position="258"/>
        <end position="283"/>
    </location>
</feature>
<dbReference type="Proteomes" id="UP000326924">
    <property type="component" value="Unassembled WGS sequence"/>
</dbReference>
<dbReference type="PANTHER" id="PTHR33048">
    <property type="entry name" value="PTH11-LIKE INTEGRAL MEMBRANE PROTEIN (AFU_ORTHOLOGUE AFUA_5G11245)"/>
    <property type="match status" value="1"/>
</dbReference>
<dbReference type="OrthoDB" id="5398233at2759"/>
<evidence type="ECO:0000256" key="5">
    <source>
        <dbReference type="ARBA" id="ARBA00038359"/>
    </source>
</evidence>
<evidence type="ECO:0000256" key="4">
    <source>
        <dbReference type="ARBA" id="ARBA00023136"/>
    </source>
</evidence>
<accession>A0A5J5F9T1</accession>